<keyword evidence="9" id="KW-0479">Metal-binding</keyword>
<evidence type="ECO:0000256" key="2">
    <source>
        <dbReference type="ARBA" id="ARBA00004613"/>
    </source>
</evidence>
<evidence type="ECO:0000256" key="7">
    <source>
        <dbReference type="ARBA" id="ARBA00023157"/>
    </source>
</evidence>
<gene>
    <name evidence="13" type="ORF">BN1708_005396</name>
</gene>
<keyword evidence="9" id="KW-0349">Heme</keyword>
<keyword evidence="4" id="KW-0964">Secreted</keyword>
<feature type="binding site" description="axial binding residue" evidence="9">
    <location>
        <position position="44"/>
    </location>
    <ligand>
        <name>heme</name>
        <dbReference type="ChEBI" id="CHEBI:30413"/>
    </ligand>
    <ligandPart>
        <name>Fe</name>
        <dbReference type="ChEBI" id="CHEBI:18248"/>
    </ligandPart>
</feature>
<evidence type="ECO:0000256" key="6">
    <source>
        <dbReference type="ARBA" id="ARBA00022729"/>
    </source>
</evidence>
<evidence type="ECO:0000313" key="14">
    <source>
        <dbReference type="Proteomes" id="UP000044602"/>
    </source>
</evidence>
<dbReference type="InterPro" id="IPR008427">
    <property type="entry name" value="Extracellular_membr_CFEM_dom"/>
</dbReference>
<evidence type="ECO:0000256" key="4">
    <source>
        <dbReference type="ARBA" id="ARBA00022525"/>
    </source>
</evidence>
<dbReference type="AlphaFoldDB" id="A0A0G4MA84"/>
<feature type="compositionally biased region" description="Low complexity" evidence="10">
    <location>
        <begin position="99"/>
        <end position="131"/>
    </location>
</feature>
<name>A0A0G4MA84_VERLO</name>
<keyword evidence="11" id="KW-1133">Transmembrane helix</keyword>
<organism evidence="13 14">
    <name type="scientific">Verticillium longisporum</name>
    <name type="common">Verticillium dahliae var. longisporum</name>
    <dbReference type="NCBI Taxonomy" id="100787"/>
    <lineage>
        <taxon>Eukaryota</taxon>
        <taxon>Fungi</taxon>
        <taxon>Dikarya</taxon>
        <taxon>Ascomycota</taxon>
        <taxon>Pezizomycotina</taxon>
        <taxon>Sordariomycetes</taxon>
        <taxon>Hypocreomycetidae</taxon>
        <taxon>Glomerellales</taxon>
        <taxon>Plectosphaerellaceae</taxon>
        <taxon>Verticillium</taxon>
    </lineage>
</organism>
<evidence type="ECO:0000256" key="1">
    <source>
        <dbReference type="ARBA" id="ARBA00004589"/>
    </source>
</evidence>
<evidence type="ECO:0000256" key="9">
    <source>
        <dbReference type="PROSITE-ProRule" id="PRU01356"/>
    </source>
</evidence>
<dbReference type="GO" id="GO:0046872">
    <property type="term" value="F:metal ion binding"/>
    <property type="evidence" value="ECO:0007669"/>
    <property type="project" value="UniProtKB-UniRule"/>
</dbReference>
<feature type="domain" description="CFEM" evidence="12">
    <location>
        <begin position="1"/>
        <end position="115"/>
    </location>
</feature>
<keyword evidence="11" id="KW-0812">Transmembrane</keyword>
<comment type="caution">
    <text evidence="9">Lacks conserved residue(s) required for the propagation of feature annotation.</text>
</comment>
<comment type="similarity">
    <text evidence="3">Belongs to the RBT5 family.</text>
</comment>
<evidence type="ECO:0000256" key="8">
    <source>
        <dbReference type="ARBA" id="ARBA00023288"/>
    </source>
</evidence>
<dbReference type="PROSITE" id="PS52012">
    <property type="entry name" value="CFEM"/>
    <property type="match status" value="1"/>
</dbReference>
<reference evidence="13 14" key="1">
    <citation type="submission" date="2015-05" db="EMBL/GenBank/DDBJ databases">
        <authorList>
            <person name="Wang D.B."/>
            <person name="Wang M."/>
        </authorList>
    </citation>
    <scope>NUCLEOTIDE SEQUENCE [LARGE SCALE GENOMIC DNA]</scope>
    <source>
        <strain evidence="13">VL1</strain>
    </source>
</reference>
<comment type="subcellular location">
    <subcellularLocation>
        <location evidence="1">Membrane</location>
        <topology evidence="1">Lipid-anchor</topology>
        <topology evidence="1">GPI-anchor</topology>
    </subcellularLocation>
    <subcellularLocation>
        <location evidence="2">Secreted</location>
    </subcellularLocation>
</comment>
<keyword evidence="7" id="KW-1015">Disulfide bond</keyword>
<keyword evidence="5" id="KW-0325">Glycoprotein</keyword>
<dbReference type="EMBL" id="CVQH01021640">
    <property type="protein sequence ID" value="CRK31207.1"/>
    <property type="molecule type" value="Genomic_DNA"/>
</dbReference>
<keyword evidence="8" id="KW-0449">Lipoprotein</keyword>
<dbReference type="GO" id="GO:0098552">
    <property type="term" value="C:side of membrane"/>
    <property type="evidence" value="ECO:0007669"/>
    <property type="project" value="UniProtKB-KW"/>
</dbReference>
<protein>
    <recommendedName>
        <fullName evidence="12">CFEM domain-containing protein</fullName>
    </recommendedName>
</protein>
<evidence type="ECO:0000256" key="10">
    <source>
        <dbReference type="SAM" id="MobiDB-lite"/>
    </source>
</evidence>
<proteinExistence type="inferred from homology"/>
<sequence length="240" mass="24532">MAQVAPPSTTIIPFANLPACALNCGVLYDANGGCVPPASGNSVDNNCFCDFAPLQPFKQGSVSGPCDAAGCAAADLTSIQSWYTSYCTAALGDSQPTVTTPTGTGTGTSASSTPTGGSSAGSSGSSSSSSSSGGGGDWISNHWRWVIAIVILIVGIAGIWIGACIWRRRYLKRKDRSNQFGKHTSATAFPAHGGSSAHVPGPGATEAQSGPGMFMPSAAPGPYEEKPKKEKKKWIVNQRT</sequence>
<evidence type="ECO:0000256" key="11">
    <source>
        <dbReference type="SAM" id="Phobius"/>
    </source>
</evidence>
<keyword evidence="9" id="KW-0408">Iron</keyword>
<dbReference type="Proteomes" id="UP000044602">
    <property type="component" value="Unassembled WGS sequence"/>
</dbReference>
<keyword evidence="14" id="KW-1185">Reference proteome</keyword>
<keyword evidence="5" id="KW-0336">GPI-anchor</keyword>
<evidence type="ECO:0000256" key="5">
    <source>
        <dbReference type="ARBA" id="ARBA00022622"/>
    </source>
</evidence>
<dbReference type="GO" id="GO:0005576">
    <property type="term" value="C:extracellular region"/>
    <property type="evidence" value="ECO:0007669"/>
    <property type="project" value="UniProtKB-SubCell"/>
</dbReference>
<keyword evidence="6" id="KW-0732">Signal</keyword>
<keyword evidence="11" id="KW-0472">Membrane</keyword>
<evidence type="ECO:0000259" key="12">
    <source>
        <dbReference type="PROSITE" id="PS52012"/>
    </source>
</evidence>
<evidence type="ECO:0000313" key="13">
    <source>
        <dbReference type="EMBL" id="CRK31207.1"/>
    </source>
</evidence>
<feature type="region of interest" description="Disordered" evidence="10">
    <location>
        <begin position="97"/>
        <end position="135"/>
    </location>
</feature>
<feature type="transmembrane region" description="Helical" evidence="11">
    <location>
        <begin position="145"/>
        <end position="166"/>
    </location>
</feature>
<accession>A0A0G4MA84</accession>
<feature type="region of interest" description="Disordered" evidence="10">
    <location>
        <begin position="182"/>
        <end position="240"/>
    </location>
</feature>
<evidence type="ECO:0000256" key="3">
    <source>
        <dbReference type="ARBA" id="ARBA00010031"/>
    </source>
</evidence>